<organism evidence="2 3">
    <name type="scientific">Globodera pallida</name>
    <name type="common">Potato cyst nematode worm</name>
    <name type="synonym">Heterodera pallida</name>
    <dbReference type="NCBI Taxonomy" id="36090"/>
    <lineage>
        <taxon>Eukaryota</taxon>
        <taxon>Metazoa</taxon>
        <taxon>Ecdysozoa</taxon>
        <taxon>Nematoda</taxon>
        <taxon>Chromadorea</taxon>
        <taxon>Rhabditida</taxon>
        <taxon>Tylenchina</taxon>
        <taxon>Tylenchomorpha</taxon>
        <taxon>Tylenchoidea</taxon>
        <taxon>Heteroderidae</taxon>
        <taxon>Heteroderinae</taxon>
        <taxon>Globodera</taxon>
    </lineage>
</organism>
<feature type="chain" id="PRO_5008147157" evidence="1">
    <location>
        <begin position="20"/>
        <end position="230"/>
    </location>
</feature>
<protein>
    <submittedName>
        <fullName evidence="3">DB domain-containing protein</fullName>
    </submittedName>
</protein>
<keyword evidence="1" id="KW-0732">Signal</keyword>
<evidence type="ECO:0000256" key="1">
    <source>
        <dbReference type="SAM" id="SignalP"/>
    </source>
</evidence>
<evidence type="ECO:0000313" key="3">
    <source>
        <dbReference type="WBParaSite" id="GPLIN_000836000"/>
    </source>
</evidence>
<name>A0A183C665_GLOPA</name>
<dbReference type="WBParaSite" id="GPLIN_000836000">
    <property type="protein sequence ID" value="GPLIN_000836000"/>
    <property type="gene ID" value="GPLIN_000836000"/>
</dbReference>
<accession>A0A183C665</accession>
<dbReference type="PANTHER" id="PTHR34401">
    <property type="entry name" value="PROTEIN CBG12388-RELATED"/>
    <property type="match status" value="1"/>
</dbReference>
<dbReference type="Proteomes" id="UP000050741">
    <property type="component" value="Unassembled WGS sequence"/>
</dbReference>
<reference evidence="2" key="1">
    <citation type="submission" date="2014-05" db="EMBL/GenBank/DDBJ databases">
        <title>The genome and life-stage specific transcriptomes of Globodera pallida elucidate key aspects of plant parasitism by a cyst nematode.</title>
        <authorList>
            <person name="Cotton J.A."/>
            <person name="Lilley C.J."/>
            <person name="Jones L.M."/>
            <person name="Kikuchi T."/>
            <person name="Reid A.J."/>
            <person name="Thorpe P."/>
            <person name="Tsai I.J."/>
            <person name="Beasley H."/>
            <person name="Blok V."/>
            <person name="Cock P.J.A."/>
            <person name="Van den Akker S.E."/>
            <person name="Holroyd N."/>
            <person name="Hunt M."/>
            <person name="Mantelin S."/>
            <person name="Naghra H."/>
            <person name="Pain A."/>
            <person name="Palomares-Rius J.E."/>
            <person name="Zarowiecki M."/>
            <person name="Berriman M."/>
            <person name="Jones J.T."/>
            <person name="Urwin P.E."/>
        </authorList>
    </citation>
    <scope>NUCLEOTIDE SEQUENCE [LARGE SCALE GENOMIC DNA]</scope>
    <source>
        <strain evidence="2">Lindley</strain>
    </source>
</reference>
<proteinExistence type="predicted"/>
<feature type="signal peptide" evidence="1">
    <location>
        <begin position="1"/>
        <end position="19"/>
    </location>
</feature>
<sequence length="230" mass="25480">MAILLILAASLAILHGGQGVQNQTTLCTCAQAAKCAEDGFKQVENACKRECAHWLSTFVPSDGKKDAHALAPCFVRNVKMEAMSMNECMRKRVGNYCTSSSTARITVPSPDYAGWMESISAGNSSAFDQKHKSAFLRKSRAAFITFRNFQKCMNNCAKKRSIQCFDAEGCAITLPSDRAKAQLFYNQCTQQQNVPKNARDACYCLIVKHKVRELVGVCPLFLNKQLMQMP</sequence>
<reference evidence="3" key="2">
    <citation type="submission" date="2016-06" db="UniProtKB">
        <authorList>
            <consortium name="WormBaseParasite"/>
        </authorList>
    </citation>
    <scope>IDENTIFICATION</scope>
</reference>
<keyword evidence="2" id="KW-1185">Reference proteome</keyword>
<evidence type="ECO:0000313" key="2">
    <source>
        <dbReference type="Proteomes" id="UP000050741"/>
    </source>
</evidence>
<dbReference type="AlphaFoldDB" id="A0A183C665"/>